<proteinExistence type="predicted"/>
<dbReference type="InterPro" id="IPR046461">
    <property type="entry name" value="TerL_ATPase"/>
</dbReference>
<feature type="domain" description="Terminase large subunit-like ATPase" evidence="1">
    <location>
        <begin position="106"/>
        <end position="277"/>
    </location>
</feature>
<protein>
    <submittedName>
        <fullName evidence="3">Terminase large subunit</fullName>
    </submittedName>
</protein>
<dbReference type="Pfam" id="PF03354">
    <property type="entry name" value="TerL_ATPase"/>
    <property type="match status" value="1"/>
</dbReference>
<dbReference type="KEGG" id="vg:79993090"/>
<dbReference type="Pfam" id="PF20441">
    <property type="entry name" value="TerL_nuclease"/>
    <property type="match status" value="1"/>
</dbReference>
<evidence type="ECO:0000259" key="1">
    <source>
        <dbReference type="Pfam" id="PF03354"/>
    </source>
</evidence>
<feature type="domain" description="Terminase large subunit-like endonuclease" evidence="2">
    <location>
        <begin position="301"/>
        <end position="570"/>
    </location>
</feature>
<dbReference type="InterPro" id="IPR046462">
    <property type="entry name" value="TerL_nuclease"/>
</dbReference>
<name>A0A222ZH04_9CAUD</name>
<accession>A0A222ZH04</accession>
<dbReference type="GeneID" id="79993090"/>
<organism evidence="3 4">
    <name type="scientific">Arthrobacter phage Teacup</name>
    <dbReference type="NCBI Taxonomy" id="2015871"/>
    <lineage>
        <taxon>Viruses</taxon>
        <taxon>Duplodnaviria</taxon>
        <taxon>Heunggongvirae</taxon>
        <taxon>Uroviricota</taxon>
        <taxon>Caudoviricetes</taxon>
        <taxon>Gordonvirus</taxon>
        <taxon>Gordonvirus teacup</taxon>
    </lineage>
</organism>
<dbReference type="InterPro" id="IPR005021">
    <property type="entry name" value="Terminase_largesu-like"/>
</dbReference>
<dbReference type="Gene3D" id="3.40.50.300">
    <property type="entry name" value="P-loop containing nucleotide triphosphate hydrolases"/>
    <property type="match status" value="1"/>
</dbReference>
<keyword evidence="4" id="KW-1185">Reference proteome</keyword>
<dbReference type="RefSeq" id="YP_010749749.1">
    <property type="nucleotide sequence ID" value="NC_073326.1"/>
</dbReference>
<evidence type="ECO:0000259" key="2">
    <source>
        <dbReference type="Pfam" id="PF20441"/>
    </source>
</evidence>
<dbReference type="InterPro" id="IPR027417">
    <property type="entry name" value="P-loop_NTPase"/>
</dbReference>
<gene>
    <name evidence="3" type="primary">7</name>
    <name evidence="3" type="ORF">SEA_TEACUP_7</name>
</gene>
<dbReference type="PANTHER" id="PTHR41287:SF1">
    <property type="entry name" value="PROTEIN YMFN"/>
    <property type="match status" value="1"/>
</dbReference>
<sequence length="579" mass="65864">MGLSNTATPYYYGKFRDAVIRGEIPVNKEVSLEMNRIDDLIADPRYYYDDLAINGWIQYCENELTLTDGTDLILLDSFKLWGEQIFGWYEFVNRTVPEVTANGTRYVKKRIKKRLITKQYLIVARGAAKSMYAECIQSYFLNVNTKTSHQITTAPTMKQAEEVMSPFRTAITRSRGPLFQFLTEGSLQNTSGSKANRVKLASTKKGIENFLTGSILEIRPMSINKLQGLRPFVSTVDEWLSGDIREDVVGAIEQGASKLDDYLIVAISSEGTVRNGSGDTIKMELQDILKGDYVNPHVSIWHYRLDSLEEVNDPAMWEKAQPNIGKTVTFDTYQQDVERAEKAPAARNDILAKRFGIPMEGYTYFFTYEETIPKRFRTFKGLPCSMGADLSQGDDFCAFTFLFPKPNGEFGVKTRSYITENTLMKLPGAMRMKYQEFRDEKTLHVLNGTVLDMMEVYEDLDDHIQENAYDVRSFGYDPYNATEFVARWEAENGPYGIVKVIQGARTESVPLGELKKLSEDEMLLFDQALMSFAMGNAITIEDTNGNRKLLKKRQDQKIDNVAAMMDAYVAYKATKEAFE</sequence>
<reference evidence="3 4" key="1">
    <citation type="submission" date="2017-05" db="EMBL/GenBank/DDBJ databases">
        <authorList>
            <person name="Otto L."/>
            <person name="Bidlack C."/>
            <person name="Kremp M."/>
            <person name="Pizzorno M."/>
            <person name="Stowe E."/>
            <person name="Krukonis G."/>
            <person name="Stoner T.H."/>
            <person name="Garlena R.A."/>
            <person name="Russell D.A."/>
            <person name="Pope W.H."/>
            <person name="Jacobs-Sera D."/>
            <person name="Hatfull G.F."/>
        </authorList>
    </citation>
    <scope>NUCLEOTIDE SEQUENCE [LARGE SCALE GENOMIC DNA]</scope>
</reference>
<dbReference type="PANTHER" id="PTHR41287">
    <property type="match status" value="1"/>
</dbReference>
<dbReference type="Proteomes" id="UP000222773">
    <property type="component" value="Segment"/>
</dbReference>
<evidence type="ECO:0000313" key="4">
    <source>
        <dbReference type="Proteomes" id="UP000222773"/>
    </source>
</evidence>
<dbReference type="GO" id="GO:0004519">
    <property type="term" value="F:endonuclease activity"/>
    <property type="evidence" value="ECO:0007669"/>
    <property type="project" value="InterPro"/>
</dbReference>
<dbReference type="EMBL" id="MF140432">
    <property type="protein sequence ID" value="ASR84013.1"/>
    <property type="molecule type" value="Genomic_DNA"/>
</dbReference>
<evidence type="ECO:0000313" key="3">
    <source>
        <dbReference type="EMBL" id="ASR84013.1"/>
    </source>
</evidence>